<organism evidence="15">
    <name type="scientific">mine drainage metagenome</name>
    <dbReference type="NCBI Taxonomy" id="410659"/>
    <lineage>
        <taxon>unclassified sequences</taxon>
        <taxon>metagenomes</taxon>
        <taxon>ecological metagenomes</taxon>
    </lineage>
</organism>
<keyword evidence="10" id="KW-0413">Isomerase</keyword>
<dbReference type="GO" id="GO:0006270">
    <property type="term" value="P:DNA replication initiation"/>
    <property type="evidence" value="ECO:0007669"/>
    <property type="project" value="TreeGrafter"/>
</dbReference>
<dbReference type="CDD" id="cd18804">
    <property type="entry name" value="SF2_C_priA"/>
    <property type="match status" value="1"/>
</dbReference>
<feature type="domain" description="Helicase C-terminal" evidence="14">
    <location>
        <begin position="542"/>
        <end position="707"/>
    </location>
</feature>
<gene>
    <name evidence="15" type="ORF">CARN1_1805</name>
</gene>
<dbReference type="GO" id="GO:0016787">
    <property type="term" value="F:hydrolase activity"/>
    <property type="evidence" value="ECO:0007669"/>
    <property type="project" value="UniProtKB-KW"/>
</dbReference>
<dbReference type="Gene3D" id="3.40.50.300">
    <property type="entry name" value="P-loop containing nucleotide triphosphate hydrolases"/>
    <property type="match status" value="2"/>
</dbReference>
<dbReference type="FunFam" id="3.40.50.300:FF:000489">
    <property type="entry name" value="Primosome assembly protein PriA"/>
    <property type="match status" value="1"/>
</dbReference>
<dbReference type="GO" id="GO:0006269">
    <property type="term" value="P:DNA replication, synthesis of primer"/>
    <property type="evidence" value="ECO:0007669"/>
    <property type="project" value="UniProtKB-KW"/>
</dbReference>
<comment type="caution">
    <text evidence="15">The sequence shown here is derived from an EMBL/GenBank/DDBJ whole genome shotgun (WGS) entry which is preliminary data.</text>
</comment>
<dbReference type="PANTHER" id="PTHR30580:SF0">
    <property type="entry name" value="PRIMOSOMAL PROTEIN N"/>
    <property type="match status" value="1"/>
</dbReference>
<dbReference type="InterPro" id="IPR041222">
    <property type="entry name" value="PriA_3primeBD"/>
</dbReference>
<evidence type="ECO:0000256" key="7">
    <source>
        <dbReference type="ARBA" id="ARBA00022833"/>
    </source>
</evidence>
<protein>
    <recommendedName>
        <fullName evidence="11">DNA 3'-5' helicase</fullName>
        <ecNumber evidence="11">5.6.2.4</ecNumber>
    </recommendedName>
</protein>
<keyword evidence="2" id="KW-0235">DNA replication</keyword>
<accession>E6PE17</accession>
<keyword evidence="7" id="KW-0862">Zinc</keyword>
<dbReference type="Pfam" id="PF18074">
    <property type="entry name" value="PriA_C"/>
    <property type="match status" value="1"/>
</dbReference>
<dbReference type="Gene3D" id="3.40.1440.60">
    <property type="entry name" value="PriA, 3(prime) DNA-binding domain"/>
    <property type="match status" value="1"/>
</dbReference>
<keyword evidence="4" id="KW-0547">Nucleotide-binding</keyword>
<dbReference type="PROSITE" id="PS51192">
    <property type="entry name" value="HELICASE_ATP_BIND_1"/>
    <property type="match status" value="1"/>
</dbReference>
<dbReference type="InterPro" id="IPR005259">
    <property type="entry name" value="PriA"/>
</dbReference>
<keyword evidence="6" id="KW-0347">Helicase</keyword>
<comment type="catalytic activity">
    <reaction evidence="12">
        <text>ATP + H2O = ADP + phosphate + H(+)</text>
        <dbReference type="Rhea" id="RHEA:13065"/>
        <dbReference type="ChEBI" id="CHEBI:15377"/>
        <dbReference type="ChEBI" id="CHEBI:15378"/>
        <dbReference type="ChEBI" id="CHEBI:30616"/>
        <dbReference type="ChEBI" id="CHEBI:43474"/>
        <dbReference type="ChEBI" id="CHEBI:456216"/>
        <dbReference type="EC" id="5.6.2.4"/>
    </reaction>
</comment>
<evidence type="ECO:0000256" key="9">
    <source>
        <dbReference type="ARBA" id="ARBA00023125"/>
    </source>
</evidence>
<dbReference type="InterPro" id="IPR042115">
    <property type="entry name" value="PriA_3primeBD_sf"/>
</dbReference>
<dbReference type="GO" id="GO:0003677">
    <property type="term" value="F:DNA binding"/>
    <property type="evidence" value="ECO:0007669"/>
    <property type="project" value="UniProtKB-KW"/>
</dbReference>
<dbReference type="InterPro" id="IPR041236">
    <property type="entry name" value="PriA_C"/>
</dbReference>
<proteinExistence type="inferred from homology"/>
<dbReference type="Pfam" id="PF18319">
    <property type="entry name" value="Zn_ribbon_PriA"/>
    <property type="match status" value="1"/>
</dbReference>
<keyword evidence="8" id="KW-0067">ATP-binding</keyword>
<reference evidence="15" key="1">
    <citation type="submission" date="2009-10" db="EMBL/GenBank/DDBJ databases">
        <title>Diversity of trophic interactions inside an arsenic-rich microbial ecosystem.</title>
        <authorList>
            <person name="Bertin P.N."/>
            <person name="Heinrich-Salmeron A."/>
            <person name="Pelletier E."/>
            <person name="Goulhen-Chollet F."/>
            <person name="Arsene-Ploetze F."/>
            <person name="Gallien S."/>
            <person name="Calteau A."/>
            <person name="Vallenet D."/>
            <person name="Casiot C."/>
            <person name="Chane-Woon-Ming B."/>
            <person name="Giloteaux L."/>
            <person name="Barakat M."/>
            <person name="Bonnefoy V."/>
            <person name="Bruneel O."/>
            <person name="Chandler M."/>
            <person name="Cleiss J."/>
            <person name="Duran R."/>
            <person name="Elbaz-Poulichet F."/>
            <person name="Fonknechten N."/>
            <person name="Lauga B."/>
            <person name="Mornico D."/>
            <person name="Ortet P."/>
            <person name="Schaeffer C."/>
            <person name="Siguier P."/>
            <person name="Alexander Thil Smith A."/>
            <person name="Van Dorsselaer A."/>
            <person name="Weissenbach J."/>
            <person name="Medigue C."/>
            <person name="Le Paslier D."/>
        </authorList>
    </citation>
    <scope>NUCLEOTIDE SEQUENCE</scope>
</reference>
<dbReference type="HAMAP" id="MF_00983">
    <property type="entry name" value="PriA"/>
    <property type="match status" value="1"/>
</dbReference>
<evidence type="ECO:0000256" key="10">
    <source>
        <dbReference type="ARBA" id="ARBA00023235"/>
    </source>
</evidence>
<dbReference type="InterPro" id="IPR027417">
    <property type="entry name" value="P-loop_NTPase"/>
</dbReference>
<dbReference type="GO" id="GO:1990077">
    <property type="term" value="C:primosome complex"/>
    <property type="evidence" value="ECO:0007669"/>
    <property type="project" value="UniProtKB-KW"/>
</dbReference>
<dbReference type="InterPro" id="IPR040498">
    <property type="entry name" value="PriA_CRR"/>
</dbReference>
<dbReference type="InterPro" id="IPR014001">
    <property type="entry name" value="Helicase_ATP-bd"/>
</dbReference>
<evidence type="ECO:0000256" key="4">
    <source>
        <dbReference type="ARBA" id="ARBA00022741"/>
    </source>
</evidence>
<evidence type="ECO:0000256" key="11">
    <source>
        <dbReference type="ARBA" id="ARBA00034808"/>
    </source>
</evidence>
<evidence type="ECO:0000256" key="6">
    <source>
        <dbReference type="ARBA" id="ARBA00022806"/>
    </source>
</evidence>
<dbReference type="GO" id="GO:0046872">
    <property type="term" value="F:metal ion binding"/>
    <property type="evidence" value="ECO:0007669"/>
    <property type="project" value="UniProtKB-KW"/>
</dbReference>
<dbReference type="GO" id="GO:0005524">
    <property type="term" value="F:ATP binding"/>
    <property type="evidence" value="ECO:0007669"/>
    <property type="project" value="UniProtKB-KW"/>
</dbReference>
<dbReference type="GO" id="GO:0043138">
    <property type="term" value="F:3'-5' DNA helicase activity"/>
    <property type="evidence" value="ECO:0007669"/>
    <property type="project" value="UniProtKB-EC"/>
</dbReference>
<feature type="domain" description="Helicase ATP-binding" evidence="13">
    <location>
        <begin position="279"/>
        <end position="445"/>
    </location>
</feature>
<evidence type="ECO:0000256" key="3">
    <source>
        <dbReference type="ARBA" id="ARBA00022723"/>
    </source>
</evidence>
<dbReference type="Pfam" id="PF00270">
    <property type="entry name" value="DEAD"/>
    <property type="match status" value="1"/>
</dbReference>
<dbReference type="GO" id="GO:0006302">
    <property type="term" value="P:double-strand break repair"/>
    <property type="evidence" value="ECO:0007669"/>
    <property type="project" value="InterPro"/>
</dbReference>
<dbReference type="PROSITE" id="PS51194">
    <property type="entry name" value="HELICASE_CTER"/>
    <property type="match status" value="1"/>
</dbReference>
<evidence type="ECO:0000256" key="5">
    <source>
        <dbReference type="ARBA" id="ARBA00022801"/>
    </source>
</evidence>
<dbReference type="AlphaFoldDB" id="E6PE17"/>
<keyword evidence="1" id="KW-0639">Primosome</keyword>
<evidence type="ECO:0000256" key="1">
    <source>
        <dbReference type="ARBA" id="ARBA00022515"/>
    </source>
</evidence>
<dbReference type="SMART" id="SM00490">
    <property type="entry name" value="HELICc"/>
    <property type="match status" value="1"/>
</dbReference>
<evidence type="ECO:0000259" key="13">
    <source>
        <dbReference type="PROSITE" id="PS51192"/>
    </source>
</evidence>
<dbReference type="GO" id="GO:0006310">
    <property type="term" value="P:DNA recombination"/>
    <property type="evidence" value="ECO:0007669"/>
    <property type="project" value="InterPro"/>
</dbReference>
<dbReference type="SMART" id="SM00487">
    <property type="entry name" value="DEXDc"/>
    <property type="match status" value="1"/>
</dbReference>
<evidence type="ECO:0000259" key="14">
    <source>
        <dbReference type="PROSITE" id="PS51194"/>
    </source>
</evidence>
<keyword evidence="9" id="KW-0238">DNA-binding</keyword>
<evidence type="ECO:0000313" key="15">
    <source>
        <dbReference type="EMBL" id="CBH74702.1"/>
    </source>
</evidence>
<evidence type="ECO:0000256" key="2">
    <source>
        <dbReference type="ARBA" id="ARBA00022705"/>
    </source>
</evidence>
<dbReference type="EMBL" id="CABL01000002">
    <property type="protein sequence ID" value="CBH74702.1"/>
    <property type="molecule type" value="Genomic_DNA"/>
</dbReference>
<keyword evidence="5" id="KW-0378">Hydrolase</keyword>
<dbReference type="SUPFAM" id="SSF52540">
    <property type="entry name" value="P-loop containing nucleoside triphosphate hydrolases"/>
    <property type="match status" value="2"/>
</dbReference>
<evidence type="ECO:0000256" key="12">
    <source>
        <dbReference type="ARBA" id="ARBA00048988"/>
    </source>
</evidence>
<dbReference type="InterPro" id="IPR011545">
    <property type="entry name" value="DEAD/DEAH_box_helicase_dom"/>
</dbReference>
<dbReference type="Pfam" id="PF17764">
    <property type="entry name" value="PriA_3primeBD"/>
    <property type="match status" value="1"/>
</dbReference>
<evidence type="ECO:0000256" key="8">
    <source>
        <dbReference type="ARBA" id="ARBA00022840"/>
    </source>
</evidence>
<dbReference type="NCBIfam" id="TIGR00595">
    <property type="entry name" value="priA"/>
    <property type="match status" value="1"/>
</dbReference>
<dbReference type="CDD" id="cd17929">
    <property type="entry name" value="DEXHc_priA"/>
    <property type="match status" value="1"/>
</dbReference>
<dbReference type="InterPro" id="IPR001650">
    <property type="entry name" value="Helicase_C-like"/>
</dbReference>
<dbReference type="PANTHER" id="PTHR30580">
    <property type="entry name" value="PRIMOSOMAL PROTEIN N"/>
    <property type="match status" value="1"/>
</dbReference>
<dbReference type="EC" id="5.6.2.4" evidence="11"/>
<name>E6PE17_9ZZZZ</name>
<sequence length="792" mass="86866">MRLVEVLPIVRSTRFELPLTYAAGAHPVALGDVVRIPLGRRELYGLALGDAYEGEPFEGLREIVERCDLPRAFDATGLALARFVARHDLSTLGEALRCVVLASALPHIEERLAIGERTREVARERGEALLKLMREDFPEGASPESMLRHPAVRRLGARAELLAEITALVRDGALVRERRRVEPAYTPYRVRVLVPGESKVRGKKAAALAALVHAQPGMPLADALLAGYSRTTIARAIAAGAIAEEERAPAPREAPAPVAAAAFEPTAEQRRAIDRLAALQRAGKFAAVLLHGVTGSGKTFIYLDLVQRVLAAGGRAIVLVPEIALTPQTARRFEERFGTRLAVLHSALSERERYDAWQACARGEIDVVVGARSAVFAPLPDVRVVIVDESHDPSYRQDSSPRYSALTVARERMRLADGLLILGSATPSFESFAAVRAGQLEEIRLSARATEQPMPAVRIVDLAAAFRSGERRLFSAPLVEALALRLERGEKSLLFVNRRGSARAWLCRSCGKAPECPHCSVTLTVHRQDGLLRCHYCDYRSAIPERCPHCGADSLAEFGVGTQRVVEEVTRLFPQARVLRMDSDTTTRIGEHARIIDRFIAEGDVLVGTQMIAKGHDFERVTLVGVVAADLGLHAPDFRAAERTYQMLVQVCGRSGRAQAGEAIVQTYSPEHPAIAALAEGDAQRFIDEGLREREELGFPPARRMLYLGVIGLDKERTHALATHYATVLRERTSIDVRGPAPYPIARLNDRWRFRIALLADSGPLLRNAVRDLILPIAREDRSTHLVTVVDA</sequence>
<dbReference type="Pfam" id="PF00271">
    <property type="entry name" value="Helicase_C"/>
    <property type="match status" value="1"/>
</dbReference>
<keyword evidence="3" id="KW-0479">Metal-binding</keyword>